<comment type="caution">
    <text evidence="1">The sequence shown here is derived from an EMBL/GenBank/DDBJ whole genome shotgun (WGS) entry which is preliminary data.</text>
</comment>
<protein>
    <submittedName>
        <fullName evidence="1">Uncharacterized protein</fullName>
    </submittedName>
</protein>
<gene>
    <name evidence="1" type="ORF">JAO74_18505</name>
</gene>
<accession>A0ABS0XUQ0</accession>
<name>A0ABS0XUQ0_9SPHN</name>
<dbReference type="RefSeq" id="WP_199041849.1">
    <property type="nucleotide sequence ID" value="NZ_JAELXS010000023.1"/>
</dbReference>
<keyword evidence="2" id="KW-1185">Reference proteome</keyword>
<organism evidence="1 2">
    <name type="scientific">Sphingomonas mollis</name>
    <dbReference type="NCBI Taxonomy" id="2795726"/>
    <lineage>
        <taxon>Bacteria</taxon>
        <taxon>Pseudomonadati</taxon>
        <taxon>Pseudomonadota</taxon>
        <taxon>Alphaproteobacteria</taxon>
        <taxon>Sphingomonadales</taxon>
        <taxon>Sphingomonadaceae</taxon>
        <taxon>Sphingomonas</taxon>
    </lineage>
</organism>
<proteinExistence type="predicted"/>
<dbReference type="Pfam" id="PF20242">
    <property type="entry name" value="Emfourin"/>
    <property type="match status" value="1"/>
</dbReference>
<dbReference type="EMBL" id="JAELXS010000023">
    <property type="protein sequence ID" value="MBJ6123764.1"/>
    <property type="molecule type" value="Genomic_DNA"/>
</dbReference>
<reference evidence="2" key="1">
    <citation type="submission" date="2020-12" db="EMBL/GenBank/DDBJ databases">
        <title>Hymenobacter sp.</title>
        <authorList>
            <person name="Kim M.K."/>
        </authorList>
    </citation>
    <scope>NUCLEOTIDE SEQUENCE [LARGE SCALE GENOMIC DNA]</scope>
    <source>
        <strain evidence="2">BT553</strain>
    </source>
</reference>
<evidence type="ECO:0000313" key="1">
    <source>
        <dbReference type="EMBL" id="MBJ6123764.1"/>
    </source>
</evidence>
<dbReference type="Proteomes" id="UP000640426">
    <property type="component" value="Unassembled WGS sequence"/>
</dbReference>
<evidence type="ECO:0000313" key="2">
    <source>
        <dbReference type="Proteomes" id="UP000640426"/>
    </source>
</evidence>
<sequence>MQTGKACDETVTGEARVRIEGGLAHFPGLAKEQTVSFDDLAIPQRQELASLAHLADFFNCTPGIDPTRPDARTYTVGLTIDGRSREIRVAEPIRDPAMAKLVSVVRRLSKQYAAVRECGGAR</sequence>
<dbReference type="InterPro" id="IPR049457">
    <property type="entry name" value="Emfourin"/>
</dbReference>